<dbReference type="AlphaFoldDB" id="A0A6A5WDJ6"/>
<dbReference type="EMBL" id="ML977634">
    <property type="protein sequence ID" value="KAF1995716.1"/>
    <property type="molecule type" value="Genomic_DNA"/>
</dbReference>
<proteinExistence type="predicted"/>
<evidence type="ECO:0000313" key="1">
    <source>
        <dbReference type="EMBL" id="KAF1995716.1"/>
    </source>
</evidence>
<protein>
    <submittedName>
        <fullName evidence="1">Uncharacterized protein</fullName>
    </submittedName>
</protein>
<keyword evidence="2" id="KW-1185">Reference proteome</keyword>
<sequence>MENIGKTICSNTPKLSPAKIAPTDETKRIREPIVALVNEQGDERGPKDRALKVKQAAIVDAEDDTLTLVKLPLPSNAKQAKKALRAHLGAHLGTHTLTEHGREVCIQLAPTHHLPKQQAKLWEELPRQQAADVDIKSTPPTQDIIDAAPFIKQIAYQLGQNQVFIKKNPAVPLPCSLHCCTEVREANGNPPHDGLLVIEPFVDALTVRPINSKQAKLAKYLTFERVLVSKLSVYYPTLKKMIKLDTCGLGFCSYCLDYLWDRRVIAWACLDAKESAVSSGDVEHNIQRRIEHFTYGSTI</sequence>
<gene>
    <name evidence="1" type="ORF">P154DRAFT_580589</name>
</gene>
<organism evidence="1 2">
    <name type="scientific">Amniculicola lignicola CBS 123094</name>
    <dbReference type="NCBI Taxonomy" id="1392246"/>
    <lineage>
        <taxon>Eukaryota</taxon>
        <taxon>Fungi</taxon>
        <taxon>Dikarya</taxon>
        <taxon>Ascomycota</taxon>
        <taxon>Pezizomycotina</taxon>
        <taxon>Dothideomycetes</taxon>
        <taxon>Pleosporomycetidae</taxon>
        <taxon>Pleosporales</taxon>
        <taxon>Amniculicolaceae</taxon>
        <taxon>Amniculicola</taxon>
    </lineage>
</organism>
<accession>A0A6A5WDJ6</accession>
<reference evidence="1" key="1">
    <citation type="journal article" date="2020" name="Stud. Mycol.">
        <title>101 Dothideomycetes genomes: a test case for predicting lifestyles and emergence of pathogens.</title>
        <authorList>
            <person name="Haridas S."/>
            <person name="Albert R."/>
            <person name="Binder M."/>
            <person name="Bloem J."/>
            <person name="Labutti K."/>
            <person name="Salamov A."/>
            <person name="Andreopoulos B."/>
            <person name="Baker S."/>
            <person name="Barry K."/>
            <person name="Bills G."/>
            <person name="Bluhm B."/>
            <person name="Cannon C."/>
            <person name="Castanera R."/>
            <person name="Culley D."/>
            <person name="Daum C."/>
            <person name="Ezra D."/>
            <person name="Gonzalez J."/>
            <person name="Henrissat B."/>
            <person name="Kuo A."/>
            <person name="Liang C."/>
            <person name="Lipzen A."/>
            <person name="Lutzoni F."/>
            <person name="Magnuson J."/>
            <person name="Mondo S."/>
            <person name="Nolan M."/>
            <person name="Ohm R."/>
            <person name="Pangilinan J."/>
            <person name="Park H.-J."/>
            <person name="Ramirez L."/>
            <person name="Alfaro M."/>
            <person name="Sun H."/>
            <person name="Tritt A."/>
            <person name="Yoshinaga Y."/>
            <person name="Zwiers L.-H."/>
            <person name="Turgeon B."/>
            <person name="Goodwin S."/>
            <person name="Spatafora J."/>
            <person name="Crous P."/>
            <person name="Grigoriev I."/>
        </authorList>
    </citation>
    <scope>NUCLEOTIDE SEQUENCE</scope>
    <source>
        <strain evidence="1">CBS 123094</strain>
    </source>
</reference>
<evidence type="ECO:0000313" key="2">
    <source>
        <dbReference type="Proteomes" id="UP000799779"/>
    </source>
</evidence>
<name>A0A6A5WDJ6_9PLEO</name>
<dbReference type="Proteomes" id="UP000799779">
    <property type="component" value="Unassembled WGS sequence"/>
</dbReference>
<dbReference type="OrthoDB" id="5411773at2759"/>